<evidence type="ECO:0008006" key="7">
    <source>
        <dbReference type="Google" id="ProtNLM"/>
    </source>
</evidence>
<sequence length="268" mass="29736">MLPDPKMVFYACVSKGTTILAEFSSGDPKLETLASKCLENTPPFHSMFSHTIRNRTYTFLIDGPVPFVYFAIFDENVDKSQGLSFLNRVKDALNEVMKKGAVARSDDLSSHCFQQECNTIFRELVAARVEFEAATAVQSALRDRQNVSLDSVRGKKMVSAPLLGKPLKGLKKKKRLPGEINGGGGHGGKDVTTEKKVNVSDDGGMLSREFAVSLQKNGLYAAGDGGRQKAQRIWRQHVWVVLLIDLFVCLLLFGVWLWVCRGFKCIDD</sequence>
<dbReference type="PANTHER" id="PTHR47461">
    <property type="entry name" value="PHYTOLONGIN PHYL1.2"/>
    <property type="match status" value="1"/>
</dbReference>
<feature type="transmembrane region" description="Helical" evidence="4">
    <location>
        <begin position="237"/>
        <end position="259"/>
    </location>
</feature>
<proteinExistence type="inferred from homology"/>
<dbReference type="InterPro" id="IPR044783">
    <property type="entry name" value="PHYL"/>
</dbReference>
<dbReference type="PANTHER" id="PTHR47461:SF3">
    <property type="entry name" value="PHYTOLONGIN PHYL2.2"/>
    <property type="match status" value="1"/>
</dbReference>
<keyword evidence="4" id="KW-1133">Transmembrane helix</keyword>
<reference evidence="5 6" key="1">
    <citation type="journal article" date="2024" name="Plant J.">
        <title>Genome sequences and population genomics reveal climatic adaptation and genomic divergence between two closely related sweetgum species.</title>
        <authorList>
            <person name="Xu W.Q."/>
            <person name="Ren C.Q."/>
            <person name="Zhang X.Y."/>
            <person name="Comes H.P."/>
            <person name="Liu X.H."/>
            <person name="Li Y.G."/>
            <person name="Kettle C.J."/>
            <person name="Jalonen R."/>
            <person name="Gaisberger H."/>
            <person name="Ma Y.Z."/>
            <person name="Qiu Y.X."/>
        </authorList>
    </citation>
    <scope>NUCLEOTIDE SEQUENCE [LARGE SCALE GENOMIC DNA]</scope>
    <source>
        <strain evidence="5">Hangzhou</strain>
    </source>
</reference>
<evidence type="ECO:0000256" key="3">
    <source>
        <dbReference type="ARBA" id="ARBA00023136"/>
    </source>
</evidence>
<evidence type="ECO:0000256" key="4">
    <source>
        <dbReference type="SAM" id="Phobius"/>
    </source>
</evidence>
<organism evidence="5 6">
    <name type="scientific">Liquidambar formosana</name>
    <name type="common">Formosan gum</name>
    <dbReference type="NCBI Taxonomy" id="63359"/>
    <lineage>
        <taxon>Eukaryota</taxon>
        <taxon>Viridiplantae</taxon>
        <taxon>Streptophyta</taxon>
        <taxon>Embryophyta</taxon>
        <taxon>Tracheophyta</taxon>
        <taxon>Spermatophyta</taxon>
        <taxon>Magnoliopsida</taxon>
        <taxon>eudicotyledons</taxon>
        <taxon>Gunneridae</taxon>
        <taxon>Pentapetalae</taxon>
        <taxon>Saxifragales</taxon>
        <taxon>Altingiaceae</taxon>
        <taxon>Liquidambar</taxon>
    </lineage>
</organism>
<keyword evidence="3 4" id="KW-0472">Membrane</keyword>
<accession>A0AAP0SCR4</accession>
<dbReference type="SUPFAM" id="SSF64356">
    <property type="entry name" value="SNARE-like"/>
    <property type="match status" value="1"/>
</dbReference>
<evidence type="ECO:0000256" key="2">
    <source>
        <dbReference type="ARBA" id="ARBA00008025"/>
    </source>
</evidence>
<protein>
    <recommendedName>
        <fullName evidence="7">Longin domain-containing protein</fullName>
    </recommendedName>
</protein>
<evidence type="ECO:0000256" key="1">
    <source>
        <dbReference type="ARBA" id="ARBA00004370"/>
    </source>
</evidence>
<evidence type="ECO:0000313" key="5">
    <source>
        <dbReference type="EMBL" id="KAK9291589.1"/>
    </source>
</evidence>
<gene>
    <name evidence="5" type="ORF">L1049_019538</name>
</gene>
<keyword evidence="4" id="KW-0812">Transmembrane</keyword>
<comment type="caution">
    <text evidence="5">The sequence shown here is derived from an EMBL/GenBank/DDBJ whole genome shotgun (WGS) entry which is preliminary data.</text>
</comment>
<keyword evidence="6" id="KW-1185">Reference proteome</keyword>
<evidence type="ECO:0000313" key="6">
    <source>
        <dbReference type="Proteomes" id="UP001415857"/>
    </source>
</evidence>
<dbReference type="InterPro" id="IPR010908">
    <property type="entry name" value="Longin_dom"/>
</dbReference>
<dbReference type="CDD" id="cd14824">
    <property type="entry name" value="Longin"/>
    <property type="match status" value="1"/>
</dbReference>
<dbReference type="Gene3D" id="3.30.450.50">
    <property type="entry name" value="Longin domain"/>
    <property type="match status" value="1"/>
</dbReference>
<dbReference type="GO" id="GO:0016020">
    <property type="term" value="C:membrane"/>
    <property type="evidence" value="ECO:0007669"/>
    <property type="project" value="UniProtKB-SubCell"/>
</dbReference>
<dbReference type="AlphaFoldDB" id="A0AAP0SCR4"/>
<comment type="subcellular location">
    <subcellularLocation>
        <location evidence="1">Membrane</location>
    </subcellularLocation>
</comment>
<name>A0AAP0SCR4_LIQFO</name>
<dbReference type="EMBL" id="JBBPBK010000001">
    <property type="protein sequence ID" value="KAK9291589.1"/>
    <property type="molecule type" value="Genomic_DNA"/>
</dbReference>
<dbReference type="Proteomes" id="UP001415857">
    <property type="component" value="Unassembled WGS sequence"/>
</dbReference>
<dbReference type="InterPro" id="IPR011012">
    <property type="entry name" value="Longin-like_dom_sf"/>
</dbReference>
<comment type="similarity">
    <text evidence="2">Belongs to the synaptobrevin family.</text>
</comment>